<reference evidence="1" key="1">
    <citation type="journal article" date="2023" name="Int. J. Mol. Sci.">
        <title>Antibiotic Resistance/Susceptibility Profiles of Staphylococcus equorum Strains from Cheese, and Genome Analysis for Antibiotic Resistance Genes.</title>
        <authorList>
            <person name="Vazquez L."/>
            <person name="Srednik M.E."/>
            <person name="Rodriguez J."/>
            <person name="Florez A.B."/>
            <person name="Mayo B."/>
        </authorList>
    </citation>
    <scope>NUCLEOTIDE SEQUENCE</scope>
    <source>
        <strain evidence="1">5A3I</strain>
    </source>
</reference>
<comment type="caution">
    <text evidence="1">The sequence shown here is derived from an EMBL/GenBank/DDBJ whole genome shotgun (WGS) entry which is preliminary data.</text>
</comment>
<dbReference type="EMBL" id="JARGCK010000001">
    <property type="protein sequence ID" value="MDK9864478.1"/>
    <property type="molecule type" value="Genomic_DNA"/>
</dbReference>
<dbReference type="Proteomes" id="UP001174037">
    <property type="component" value="Unassembled WGS sequence"/>
</dbReference>
<dbReference type="AlphaFoldDB" id="A0AAW7AEI3"/>
<accession>A0AAW7AEI3</accession>
<evidence type="ECO:0000313" key="2">
    <source>
        <dbReference type="Proteomes" id="UP001174037"/>
    </source>
</evidence>
<dbReference type="RefSeq" id="WP_002506373.1">
    <property type="nucleotide sequence ID" value="NZ_JARGCD010000007.1"/>
</dbReference>
<proteinExistence type="predicted"/>
<organism evidence="1 2">
    <name type="scientific">Staphylococcus equorum</name>
    <dbReference type="NCBI Taxonomy" id="246432"/>
    <lineage>
        <taxon>Bacteria</taxon>
        <taxon>Bacillati</taxon>
        <taxon>Bacillota</taxon>
        <taxon>Bacilli</taxon>
        <taxon>Bacillales</taxon>
        <taxon>Staphylococcaceae</taxon>
        <taxon>Staphylococcus</taxon>
    </lineage>
</organism>
<evidence type="ECO:0000313" key="1">
    <source>
        <dbReference type="EMBL" id="MDK9864478.1"/>
    </source>
</evidence>
<protein>
    <submittedName>
        <fullName evidence="1">Uncharacterized protein</fullName>
    </submittedName>
</protein>
<reference evidence="1" key="2">
    <citation type="submission" date="2023-03" db="EMBL/GenBank/DDBJ databases">
        <authorList>
            <person name="Vazquez L."/>
            <person name="Rodriguez J."/>
            <person name="Mayo B."/>
            <person name="Florez A.B."/>
        </authorList>
    </citation>
    <scope>NUCLEOTIDE SEQUENCE</scope>
    <source>
        <strain evidence="1">5A3I</strain>
    </source>
</reference>
<sequence>MKLIPKYTRAEIIKLVKQKVLDSNEDLQRNSEKINIPYSDLQKLLSLNAIWTPKEYQLASKILEISVETLLENLEQEDLSNVSFRALENNEEINNKVSQLNDIFEELTYQLKIGSEIDGRKI</sequence>
<name>A0AAW7AEI3_9STAP</name>
<gene>
    <name evidence="1" type="ORF">P1A27_00640</name>
</gene>